<keyword evidence="2" id="KW-0067">ATP-binding</keyword>
<evidence type="ECO:0000256" key="1">
    <source>
        <dbReference type="ARBA" id="ARBA00022741"/>
    </source>
</evidence>
<organism evidence="5 6">
    <name type="scientific">Tetradesmus obliquus</name>
    <name type="common">Green alga</name>
    <name type="synonym">Acutodesmus obliquus</name>
    <dbReference type="NCBI Taxonomy" id="3088"/>
    <lineage>
        <taxon>Eukaryota</taxon>
        <taxon>Viridiplantae</taxon>
        <taxon>Chlorophyta</taxon>
        <taxon>core chlorophytes</taxon>
        <taxon>Chlorophyceae</taxon>
        <taxon>CS clade</taxon>
        <taxon>Sphaeropleales</taxon>
        <taxon>Scenedesmaceae</taxon>
        <taxon>Tetradesmus</taxon>
    </lineage>
</organism>
<name>A0ABY8U1S0_TETOB</name>
<gene>
    <name evidence="5" type="ORF">OEZ85_001854</name>
</gene>
<keyword evidence="6" id="KW-1185">Reference proteome</keyword>
<dbReference type="PANTHER" id="PTHR24346">
    <property type="entry name" value="MAP/MICROTUBULE AFFINITY-REGULATING KINASE"/>
    <property type="match status" value="1"/>
</dbReference>
<dbReference type="Pfam" id="PF00069">
    <property type="entry name" value="Pkinase"/>
    <property type="match status" value="1"/>
</dbReference>
<protein>
    <recommendedName>
        <fullName evidence="4">Protein kinase domain-containing protein</fullName>
    </recommendedName>
</protein>
<dbReference type="InterPro" id="IPR011009">
    <property type="entry name" value="Kinase-like_dom_sf"/>
</dbReference>
<evidence type="ECO:0000256" key="3">
    <source>
        <dbReference type="SAM" id="MobiDB-lite"/>
    </source>
</evidence>
<feature type="domain" description="Protein kinase" evidence="4">
    <location>
        <begin position="43"/>
        <end position="309"/>
    </location>
</feature>
<dbReference type="PROSITE" id="PS50011">
    <property type="entry name" value="PROTEIN_KINASE_DOM"/>
    <property type="match status" value="1"/>
</dbReference>
<evidence type="ECO:0000259" key="4">
    <source>
        <dbReference type="PROSITE" id="PS50011"/>
    </source>
</evidence>
<evidence type="ECO:0000256" key="2">
    <source>
        <dbReference type="ARBA" id="ARBA00022840"/>
    </source>
</evidence>
<dbReference type="SMART" id="SM00220">
    <property type="entry name" value="S_TKc"/>
    <property type="match status" value="1"/>
</dbReference>
<keyword evidence="1" id="KW-0547">Nucleotide-binding</keyword>
<dbReference type="CDD" id="cd14003">
    <property type="entry name" value="STKc_AMPK-like"/>
    <property type="match status" value="1"/>
</dbReference>
<dbReference type="Gene3D" id="3.30.200.20">
    <property type="entry name" value="Phosphorylase Kinase, domain 1"/>
    <property type="match status" value="1"/>
</dbReference>
<sequence>MVRAAVCSASRHSRGRRPSEGATMSTGVQPPANPDPLRETSRYTKVADLSHGSFGFVQLARNTETQELVAIKFIERGDRVNRYVEAEILNHRMLRHPHVIEFKEVFITSEYICIAMEFASGGSLFTYVQRAVRLKEAASRWFFQQLIIGLDYCHRRGVVNRDIKLENTLLQMVQGLPLPLLKICDFGYSKAHFMSAPKSKVGTLAYMAPEIIRATGNYDGKKADIWSCGVMLYVMLFGQYPFETQQPGGPKLEPDRRIRTMMDRIVNMQWSIPNGIEISAECRDLLSRMLVRNPDERITMAEIHRHPWFIANLPVEAVSMNDSYLSDEDYSSVQSVEDIKRILSEAQTPGPNKYNFDNQGHEGYEDNMIDDAIEDEFNENEQSFNPRAYQQRGVAAAMQ</sequence>
<evidence type="ECO:0000313" key="6">
    <source>
        <dbReference type="Proteomes" id="UP001244341"/>
    </source>
</evidence>
<dbReference type="InterPro" id="IPR000719">
    <property type="entry name" value="Prot_kinase_dom"/>
</dbReference>
<feature type="region of interest" description="Disordered" evidence="3">
    <location>
        <begin position="1"/>
        <end position="39"/>
    </location>
</feature>
<dbReference type="EMBL" id="CP126213">
    <property type="protein sequence ID" value="WIA15170.1"/>
    <property type="molecule type" value="Genomic_DNA"/>
</dbReference>
<proteinExistence type="predicted"/>
<accession>A0ABY8U1S0</accession>
<dbReference type="Proteomes" id="UP001244341">
    <property type="component" value="Chromosome 6b"/>
</dbReference>
<reference evidence="5 6" key="1">
    <citation type="submission" date="2023-05" db="EMBL/GenBank/DDBJ databases">
        <title>A 100% complete, gapless, phased diploid assembly of the Scenedesmus obliquus UTEX 3031 genome.</title>
        <authorList>
            <person name="Biondi T.C."/>
            <person name="Hanschen E.R."/>
            <person name="Kwon T."/>
            <person name="Eng W."/>
            <person name="Kruse C.P.S."/>
            <person name="Koehler S.I."/>
            <person name="Kunde Y."/>
            <person name="Gleasner C.D."/>
            <person name="You Mak K.T."/>
            <person name="Polle J."/>
            <person name="Hovde B.T."/>
            <person name="Starkenburg S.R."/>
        </authorList>
    </citation>
    <scope>NUCLEOTIDE SEQUENCE [LARGE SCALE GENOMIC DNA]</scope>
    <source>
        <strain evidence="5 6">DOE0152z</strain>
    </source>
</reference>
<dbReference type="Gene3D" id="1.10.510.10">
    <property type="entry name" value="Transferase(Phosphotransferase) domain 1"/>
    <property type="match status" value="1"/>
</dbReference>
<evidence type="ECO:0000313" key="5">
    <source>
        <dbReference type="EMBL" id="WIA15170.1"/>
    </source>
</evidence>
<dbReference type="SUPFAM" id="SSF56112">
    <property type="entry name" value="Protein kinase-like (PK-like)"/>
    <property type="match status" value="1"/>
</dbReference>
<dbReference type="PANTHER" id="PTHR24346:SF92">
    <property type="entry name" value="SNF1-RELATED PROTEIN KINASE 2.6"/>
    <property type="match status" value="1"/>
</dbReference>